<sequence>RLCTRIKSCAKFQQTTKPRTRGRGQLQQSHSKSTKFLGQPLTSHVDGLEFMSATHE</sequence>
<name>F8NZM2_SERL9</name>
<protein>
    <submittedName>
        <fullName evidence="2">Uncharacterized protein</fullName>
    </submittedName>
</protein>
<evidence type="ECO:0000256" key="1">
    <source>
        <dbReference type="SAM" id="MobiDB-lite"/>
    </source>
</evidence>
<accession>F8NZM2</accession>
<proteinExistence type="predicted"/>
<dbReference type="KEGG" id="sla:SERLADRAFT_391209"/>
<dbReference type="Proteomes" id="UP000008064">
    <property type="component" value="Unassembled WGS sequence"/>
</dbReference>
<feature type="compositionally biased region" description="Polar residues" evidence="1">
    <location>
        <begin position="25"/>
        <end position="39"/>
    </location>
</feature>
<evidence type="ECO:0000313" key="2">
    <source>
        <dbReference type="EMBL" id="EGO23353.1"/>
    </source>
</evidence>
<dbReference type="HOGENOM" id="CLU_3020106_0_0_1"/>
<dbReference type="GeneID" id="18811483"/>
<dbReference type="RefSeq" id="XP_007319115.1">
    <property type="nucleotide sequence ID" value="XM_007319053.1"/>
</dbReference>
<feature type="region of interest" description="Disordered" evidence="1">
    <location>
        <begin position="13"/>
        <end position="39"/>
    </location>
</feature>
<dbReference type="EMBL" id="GL945435">
    <property type="protein sequence ID" value="EGO23353.1"/>
    <property type="molecule type" value="Genomic_DNA"/>
</dbReference>
<reference evidence="2" key="1">
    <citation type="submission" date="2011-04" db="EMBL/GenBank/DDBJ databases">
        <title>Evolution of plant cell wall degrading machinery underlies the functional diversity of forest fungi.</title>
        <authorList>
            <consortium name="US DOE Joint Genome Institute (JGI-PGF)"/>
            <person name="Eastwood D.C."/>
            <person name="Floudas D."/>
            <person name="Binder M."/>
            <person name="Majcherczyk A."/>
            <person name="Schneider P."/>
            <person name="Aerts A."/>
            <person name="Asiegbu F.O."/>
            <person name="Baker S.E."/>
            <person name="Barry K."/>
            <person name="Bendiksby M."/>
            <person name="Blumentritt M."/>
            <person name="Coutinho P.M."/>
            <person name="Cullen D."/>
            <person name="Cullen D."/>
            <person name="Gathman A."/>
            <person name="Goodell B."/>
            <person name="Henrissat B."/>
            <person name="Ihrmark K."/>
            <person name="Kauserud H."/>
            <person name="Kohler A."/>
            <person name="LaButti K."/>
            <person name="Lapidus A."/>
            <person name="Lavin J.L."/>
            <person name="Lee Y.-H."/>
            <person name="Lindquist E."/>
            <person name="Lilly W."/>
            <person name="Lucas S."/>
            <person name="Morin E."/>
            <person name="Murat C."/>
            <person name="Oguiza J.A."/>
            <person name="Park J."/>
            <person name="Pisabarro A.G."/>
            <person name="Riley R."/>
            <person name="Rosling A."/>
            <person name="Salamov A."/>
            <person name="Schmidt O."/>
            <person name="Schmutz J."/>
            <person name="Skrede I."/>
            <person name="Stenlid J."/>
            <person name="Wiebenga A."/>
            <person name="Xie X."/>
            <person name="Kues U."/>
            <person name="Hibbett D.S."/>
            <person name="Hoffmeister D."/>
            <person name="Hogberg N."/>
            <person name="Martin F."/>
            <person name="Grigoriev I.V."/>
            <person name="Watkinson S.C."/>
        </authorList>
    </citation>
    <scope>NUCLEOTIDE SEQUENCE</scope>
    <source>
        <strain evidence="2">S7.9</strain>
    </source>
</reference>
<gene>
    <name evidence="2" type="ORF">SERLADRAFT_391209</name>
</gene>
<feature type="non-terminal residue" evidence="2">
    <location>
        <position position="1"/>
    </location>
</feature>
<organism>
    <name type="scientific">Serpula lacrymans var. lacrymans (strain S7.9)</name>
    <name type="common">Dry rot fungus</name>
    <dbReference type="NCBI Taxonomy" id="578457"/>
    <lineage>
        <taxon>Eukaryota</taxon>
        <taxon>Fungi</taxon>
        <taxon>Dikarya</taxon>
        <taxon>Basidiomycota</taxon>
        <taxon>Agaricomycotina</taxon>
        <taxon>Agaricomycetes</taxon>
        <taxon>Agaricomycetidae</taxon>
        <taxon>Boletales</taxon>
        <taxon>Coniophorineae</taxon>
        <taxon>Serpulaceae</taxon>
        <taxon>Serpula</taxon>
    </lineage>
</organism>
<dbReference type="AlphaFoldDB" id="F8NZM2"/>